<dbReference type="OrthoDB" id="146928at2"/>
<dbReference type="RefSeq" id="WP_117300000.1">
    <property type="nucleotide sequence ID" value="NZ_QVQT02000004.1"/>
</dbReference>
<feature type="active site" description="Nucleophile" evidence="2">
    <location>
        <position position="39"/>
    </location>
</feature>
<keyword evidence="5" id="KW-1185">Reference proteome</keyword>
<dbReference type="PROSITE" id="PS51635">
    <property type="entry name" value="PNPLA"/>
    <property type="match status" value="1"/>
</dbReference>
<dbReference type="PANTHER" id="PTHR46394">
    <property type="entry name" value="ANNEXIN"/>
    <property type="match status" value="1"/>
</dbReference>
<keyword evidence="2" id="KW-0442">Lipid degradation</keyword>
<protein>
    <recommendedName>
        <fullName evidence="3">PNPLA domain-containing protein</fullName>
    </recommendedName>
</protein>
<dbReference type="CDD" id="cd07207">
    <property type="entry name" value="Pat_ExoU_VipD_like"/>
    <property type="match status" value="1"/>
</dbReference>
<gene>
    <name evidence="4" type="ORF">D0Y96_11465</name>
</gene>
<proteinExistence type="predicted"/>
<dbReference type="Pfam" id="PF01734">
    <property type="entry name" value="Patatin"/>
    <property type="match status" value="1"/>
</dbReference>
<feature type="short sequence motif" description="DGA/G" evidence="2">
    <location>
        <begin position="233"/>
        <end position="235"/>
    </location>
</feature>
<feature type="short sequence motif" description="GXGXXG" evidence="2">
    <location>
        <begin position="10"/>
        <end position="15"/>
    </location>
</feature>
<feature type="active site" description="Proton acceptor" evidence="2">
    <location>
        <position position="233"/>
    </location>
</feature>
<accession>A0A372IN77</accession>
<dbReference type="InterPro" id="IPR016035">
    <property type="entry name" value="Acyl_Trfase/lysoPLipase"/>
</dbReference>
<dbReference type="SUPFAM" id="SSF52151">
    <property type="entry name" value="FabD/lysophospholipase-like"/>
    <property type="match status" value="1"/>
</dbReference>
<feature type="domain" description="PNPLA" evidence="3">
    <location>
        <begin position="6"/>
        <end position="246"/>
    </location>
</feature>
<sequence length="359" mass="38986">MALFDLVFEGGGAKGMAFAGALKVFTAAGHTHRRLVGTSAGAITATLVAAGYTADELLDACTQPAPGTNNPIFTTFMDSPAYGTFTDDQIAGSETMTLLQAAHVPTFVSKPILNELLHVDLYRELFSFNECGGFYAGDAALQWIRQRLAQKGLSPSVTWEEFAAAKNVDLSVVTTNITLKESTVLNARTAPHCPVAESVRMSMSIPFVWKEMVWQPIWGQYRGEDLSGDIFVDGGVLSNFALWLVDEKTPEVIEIMGNTDPDGAETIGLYLDASQPVPGAGISDTRRPRLRSADRVTALMDTMTDSRDLAVMRQHQEEICRIPVGGYGTTEFRMSAERQQKLIDSGTAAMTAYLQTLRV</sequence>
<evidence type="ECO:0000256" key="1">
    <source>
        <dbReference type="ARBA" id="ARBA00023098"/>
    </source>
</evidence>
<dbReference type="GO" id="GO:0016787">
    <property type="term" value="F:hydrolase activity"/>
    <property type="evidence" value="ECO:0007669"/>
    <property type="project" value="UniProtKB-UniRule"/>
</dbReference>
<organism evidence="4 5">
    <name type="scientific">Paracidobacterium acidisoli</name>
    <dbReference type="NCBI Taxonomy" id="2303751"/>
    <lineage>
        <taxon>Bacteria</taxon>
        <taxon>Pseudomonadati</taxon>
        <taxon>Acidobacteriota</taxon>
        <taxon>Terriglobia</taxon>
        <taxon>Terriglobales</taxon>
        <taxon>Acidobacteriaceae</taxon>
        <taxon>Paracidobacterium</taxon>
    </lineage>
</organism>
<evidence type="ECO:0000313" key="4">
    <source>
        <dbReference type="EMBL" id="RFU16043.1"/>
    </source>
</evidence>
<keyword evidence="2" id="KW-0378">Hydrolase</keyword>
<feature type="short sequence motif" description="GXSXG" evidence="2">
    <location>
        <begin position="37"/>
        <end position="41"/>
    </location>
</feature>
<evidence type="ECO:0000259" key="3">
    <source>
        <dbReference type="PROSITE" id="PS51635"/>
    </source>
</evidence>
<evidence type="ECO:0000313" key="5">
    <source>
        <dbReference type="Proteomes" id="UP000264702"/>
    </source>
</evidence>
<comment type="caution">
    <text evidence="4">The sequence shown here is derived from an EMBL/GenBank/DDBJ whole genome shotgun (WGS) entry which is preliminary data.</text>
</comment>
<dbReference type="InterPro" id="IPR052580">
    <property type="entry name" value="Lipid_Hydrolase"/>
</dbReference>
<dbReference type="Gene3D" id="3.40.1090.10">
    <property type="entry name" value="Cytosolic phospholipase A2 catalytic domain"/>
    <property type="match status" value="1"/>
</dbReference>
<dbReference type="EMBL" id="QVQT01000004">
    <property type="protein sequence ID" value="RFU16043.1"/>
    <property type="molecule type" value="Genomic_DNA"/>
</dbReference>
<dbReference type="InterPro" id="IPR002641">
    <property type="entry name" value="PNPLA_dom"/>
</dbReference>
<name>A0A372IN77_9BACT</name>
<keyword evidence="1 2" id="KW-0443">Lipid metabolism</keyword>
<evidence type="ECO:0000256" key="2">
    <source>
        <dbReference type="PROSITE-ProRule" id="PRU01161"/>
    </source>
</evidence>
<dbReference type="GO" id="GO:0016042">
    <property type="term" value="P:lipid catabolic process"/>
    <property type="evidence" value="ECO:0007669"/>
    <property type="project" value="UniProtKB-UniRule"/>
</dbReference>
<dbReference type="AlphaFoldDB" id="A0A372IN77"/>
<dbReference type="Proteomes" id="UP000264702">
    <property type="component" value="Unassembled WGS sequence"/>
</dbReference>
<reference evidence="4 5" key="1">
    <citation type="submission" date="2018-08" db="EMBL/GenBank/DDBJ databases">
        <title>Acidipila sp. 4G-K13, an acidobacterium isolated from forest soil.</title>
        <authorList>
            <person name="Gao Z.-H."/>
            <person name="Qiu L.-H."/>
        </authorList>
    </citation>
    <scope>NUCLEOTIDE SEQUENCE [LARGE SCALE GENOMIC DNA]</scope>
    <source>
        <strain evidence="4 5">4G-K13</strain>
    </source>
</reference>
<dbReference type="PANTHER" id="PTHR46394:SF1">
    <property type="entry name" value="PNPLA DOMAIN-CONTAINING PROTEIN"/>
    <property type="match status" value="1"/>
</dbReference>